<keyword evidence="2" id="KW-1185">Reference proteome</keyword>
<protein>
    <recommendedName>
        <fullName evidence="3">BTB domain-containing protein</fullName>
    </recommendedName>
</protein>
<proteinExistence type="predicted"/>
<dbReference type="AlphaFoldDB" id="A0AAV9NYZ7"/>
<dbReference type="RefSeq" id="XP_064655243.1">
    <property type="nucleotide sequence ID" value="XM_064806426.1"/>
</dbReference>
<dbReference type="Proteomes" id="UP001337655">
    <property type="component" value="Unassembled WGS sequence"/>
</dbReference>
<comment type="caution">
    <text evidence="1">The sequence shown here is derived from an EMBL/GenBank/DDBJ whole genome shotgun (WGS) entry which is preliminary data.</text>
</comment>
<evidence type="ECO:0000313" key="2">
    <source>
        <dbReference type="Proteomes" id="UP001337655"/>
    </source>
</evidence>
<sequence>MAEDSANTTGATSSEPSHLEMMAFVAGLRVDRIIDVYIGKNTDACQIPESTLINTSPVFVKALQHQHLGGDPPDTLRFPDDNAGSWIMLLWWKAKGNVPTPRCNFRTETFVQAWIMGDKYDIKDFQDDLMLEIIVHLETNVLDLRTAKLAFENTVPGSPLRTLMAEELADQVRQEDGAKGFQEIFSMFEGVVGFTAEVVEALDTYENCGKDNLKKERSKQHLARFMVGDGPRRRSVQ</sequence>
<evidence type="ECO:0008006" key="3">
    <source>
        <dbReference type="Google" id="ProtNLM"/>
    </source>
</evidence>
<dbReference type="EMBL" id="JAVRRT010000017">
    <property type="protein sequence ID" value="KAK5165100.1"/>
    <property type="molecule type" value="Genomic_DNA"/>
</dbReference>
<gene>
    <name evidence="1" type="ORF">LTR77_009197</name>
</gene>
<name>A0AAV9NYZ7_9PEZI</name>
<accession>A0AAV9NYZ7</accession>
<dbReference type="GeneID" id="89930529"/>
<organism evidence="1 2">
    <name type="scientific">Saxophila tyrrhenica</name>
    <dbReference type="NCBI Taxonomy" id="1690608"/>
    <lineage>
        <taxon>Eukaryota</taxon>
        <taxon>Fungi</taxon>
        <taxon>Dikarya</taxon>
        <taxon>Ascomycota</taxon>
        <taxon>Pezizomycotina</taxon>
        <taxon>Dothideomycetes</taxon>
        <taxon>Dothideomycetidae</taxon>
        <taxon>Mycosphaerellales</taxon>
        <taxon>Extremaceae</taxon>
        <taxon>Saxophila</taxon>
    </lineage>
</organism>
<evidence type="ECO:0000313" key="1">
    <source>
        <dbReference type="EMBL" id="KAK5165100.1"/>
    </source>
</evidence>
<reference evidence="1 2" key="1">
    <citation type="submission" date="2023-08" db="EMBL/GenBank/DDBJ databases">
        <title>Black Yeasts Isolated from many extreme environments.</title>
        <authorList>
            <person name="Coleine C."/>
            <person name="Stajich J.E."/>
            <person name="Selbmann L."/>
        </authorList>
    </citation>
    <scope>NUCLEOTIDE SEQUENCE [LARGE SCALE GENOMIC DNA]</scope>
    <source>
        <strain evidence="1 2">CCFEE 5935</strain>
    </source>
</reference>